<comment type="subcellular location">
    <subcellularLocation>
        <location evidence="2">Endomembrane system</location>
    </subcellularLocation>
    <subcellularLocation>
        <location evidence="1">Endoplasmic reticulum</location>
    </subcellularLocation>
</comment>
<dbReference type="Pfam" id="PF11904">
    <property type="entry name" value="ANKRD13_C"/>
    <property type="match status" value="1"/>
</dbReference>
<dbReference type="AlphaFoldDB" id="A0ABD2PV28"/>
<feature type="domain" description="Ankyrin repeat" evidence="7">
    <location>
        <begin position="87"/>
        <end position="267"/>
    </location>
</feature>
<dbReference type="EMBL" id="JBJKFK010002367">
    <property type="protein sequence ID" value="KAL3311209.1"/>
    <property type="molecule type" value="Genomic_DNA"/>
</dbReference>
<evidence type="ECO:0000256" key="2">
    <source>
        <dbReference type="ARBA" id="ARBA00004308"/>
    </source>
</evidence>
<accession>A0ABD2PV28</accession>
<dbReference type="PANTHER" id="PTHR12447">
    <property type="entry name" value="ANKYRIN REPEAT DOMAIN-CONTAINING PROTEIN 13"/>
    <property type="match status" value="1"/>
</dbReference>
<keyword evidence="3" id="KW-0677">Repeat</keyword>
<evidence type="ECO:0000313" key="9">
    <source>
        <dbReference type="Proteomes" id="UP001626550"/>
    </source>
</evidence>
<keyword evidence="9" id="KW-1185">Reference proteome</keyword>
<keyword evidence="5" id="KW-0040">ANK repeat</keyword>
<evidence type="ECO:0000256" key="6">
    <source>
        <dbReference type="ARBA" id="ARBA00023136"/>
    </source>
</evidence>
<dbReference type="Gene3D" id="1.25.40.20">
    <property type="entry name" value="Ankyrin repeat-containing domain"/>
    <property type="match status" value="1"/>
</dbReference>
<organism evidence="8 9">
    <name type="scientific">Cichlidogyrus casuarinus</name>
    <dbReference type="NCBI Taxonomy" id="1844966"/>
    <lineage>
        <taxon>Eukaryota</taxon>
        <taxon>Metazoa</taxon>
        <taxon>Spiralia</taxon>
        <taxon>Lophotrochozoa</taxon>
        <taxon>Platyhelminthes</taxon>
        <taxon>Monogenea</taxon>
        <taxon>Monopisthocotylea</taxon>
        <taxon>Dactylogyridea</taxon>
        <taxon>Ancyrocephalidae</taxon>
        <taxon>Cichlidogyrus</taxon>
    </lineage>
</organism>
<protein>
    <recommendedName>
        <fullName evidence="7">Ankyrin repeat domain-containing protein</fullName>
    </recommendedName>
</protein>
<reference evidence="8 9" key="1">
    <citation type="submission" date="2024-11" db="EMBL/GenBank/DDBJ databases">
        <title>Adaptive evolution of stress response genes in parasites aligns with host niche diversity.</title>
        <authorList>
            <person name="Hahn C."/>
            <person name="Resl P."/>
        </authorList>
    </citation>
    <scope>NUCLEOTIDE SEQUENCE [LARGE SCALE GENOMIC DNA]</scope>
    <source>
        <strain evidence="8">EGGRZ-B1_66</strain>
        <tissue evidence="8">Body</tissue>
    </source>
</reference>
<feature type="non-terminal residue" evidence="8">
    <location>
        <position position="268"/>
    </location>
</feature>
<proteinExistence type="predicted"/>
<evidence type="ECO:0000259" key="7">
    <source>
        <dbReference type="Pfam" id="PF11904"/>
    </source>
</evidence>
<dbReference type="PANTHER" id="PTHR12447:SF25">
    <property type="entry name" value="ANKYRIN REPEAT DOMAIN-CONTAINING PROTEIN 13C"/>
    <property type="match status" value="1"/>
</dbReference>
<dbReference type="SUPFAM" id="SSF48403">
    <property type="entry name" value="Ankyrin repeat"/>
    <property type="match status" value="1"/>
</dbReference>
<dbReference type="GO" id="GO:0005783">
    <property type="term" value="C:endoplasmic reticulum"/>
    <property type="evidence" value="ECO:0007669"/>
    <property type="project" value="UniProtKB-SubCell"/>
</dbReference>
<dbReference type="InterPro" id="IPR055285">
    <property type="entry name" value="ANKRD13_C"/>
</dbReference>
<name>A0ABD2PV28_9PLAT</name>
<comment type="caution">
    <text evidence="8">The sequence shown here is derived from an EMBL/GenBank/DDBJ whole genome shotgun (WGS) entry which is preliminary data.</text>
</comment>
<evidence type="ECO:0000256" key="3">
    <source>
        <dbReference type="ARBA" id="ARBA00022737"/>
    </source>
</evidence>
<keyword evidence="4" id="KW-0256">Endoplasmic reticulum</keyword>
<evidence type="ECO:0000256" key="4">
    <source>
        <dbReference type="ARBA" id="ARBA00022824"/>
    </source>
</evidence>
<evidence type="ECO:0000256" key="5">
    <source>
        <dbReference type="ARBA" id="ARBA00023043"/>
    </source>
</evidence>
<dbReference type="Proteomes" id="UP001626550">
    <property type="component" value="Unassembled WGS sequence"/>
</dbReference>
<dbReference type="InterPro" id="IPR021832">
    <property type="entry name" value="ANKRD13"/>
</dbReference>
<evidence type="ECO:0000313" key="8">
    <source>
        <dbReference type="EMBL" id="KAL3311209.1"/>
    </source>
</evidence>
<gene>
    <name evidence="8" type="ORF">Ciccas_010211</name>
</gene>
<sequence length="268" mass="31326">MHLACMRADAQIVSALLMHHPRLSKKNIFGWTPMAEAISTGSRSIVSRMLRYELEYEQEYQPEEISSMLSNIQDFAVQFTWKISSWDQVLHSEIVSTSISANNIECEHSTRKINMGLYSGQSFQVKSLKLSMKKRYEHMTAHDLDRNKRIKTAFLHSFARKHSLKPIYSQKGSASEERMEARYEDGLPVSWEEYSSWGMQEEELHMGRVRKMRSKMKSVQFSAVMCPEIPFSLNHLMDLMQLLLPSKRFRKFKSTLLHRLPPGFPIRF</sequence>
<dbReference type="InterPro" id="IPR036770">
    <property type="entry name" value="Ankyrin_rpt-contain_sf"/>
</dbReference>
<evidence type="ECO:0000256" key="1">
    <source>
        <dbReference type="ARBA" id="ARBA00004240"/>
    </source>
</evidence>
<keyword evidence="6" id="KW-0472">Membrane</keyword>